<dbReference type="GO" id="GO:0006355">
    <property type="term" value="P:regulation of DNA-templated transcription"/>
    <property type="evidence" value="ECO:0007669"/>
    <property type="project" value="InterPro"/>
</dbReference>
<gene>
    <name evidence="2" type="ORF">Kpho02_10570</name>
</gene>
<sequence>MTTDLPTASEPALYREVLAQGGRVTFREAVQQDAEATLGLIRTGLLVHVDHDSSITAVNPRSVTGRLSADLRSAASEKLAQAARTAAELDDLAQAYDAAPRRTESWQGGGQVVERLVGAQQFRHRIMQIESEMHEETLAAQPGGARPVEQTGQSLGRSLEVLARGIELRTLYQPGAATDPPTVDYVASLSAAGERFRVLDEPFQRMVISDRKVAVVIDSTDSRAAVFVEDPAVLVTLVGLFERDWARAVVDWHALAGRPRGTGVPLELTDLLAAGLTQRAIASRLGLSERTVAGHIARLREFYDAETLFQLGWQLRGVSGRPAAPPGQDPGRSAEKEWDL</sequence>
<dbReference type="GO" id="GO:0003677">
    <property type="term" value="F:DNA binding"/>
    <property type="evidence" value="ECO:0007669"/>
    <property type="project" value="InterPro"/>
</dbReference>
<proteinExistence type="predicted"/>
<dbReference type="AlphaFoldDB" id="A0A9W6Q585"/>
<dbReference type="EMBL" id="BSSA01000002">
    <property type="protein sequence ID" value="GLW68758.1"/>
    <property type="molecule type" value="Genomic_DNA"/>
</dbReference>
<protein>
    <recommendedName>
        <fullName evidence="4">HTH luxR-type domain-containing protein</fullName>
    </recommendedName>
</protein>
<evidence type="ECO:0000313" key="3">
    <source>
        <dbReference type="Proteomes" id="UP001165041"/>
    </source>
</evidence>
<comment type="caution">
    <text evidence="2">The sequence shown here is derived from an EMBL/GenBank/DDBJ whole genome shotgun (WGS) entry which is preliminary data.</text>
</comment>
<feature type="region of interest" description="Disordered" evidence="1">
    <location>
        <begin position="320"/>
        <end position="340"/>
    </location>
</feature>
<dbReference type="PANTHER" id="PTHR34293">
    <property type="entry name" value="HTH-TYPE TRANSCRIPTIONAL REGULATOR TRMBL2"/>
    <property type="match status" value="1"/>
</dbReference>
<evidence type="ECO:0000313" key="2">
    <source>
        <dbReference type="EMBL" id="GLW68758.1"/>
    </source>
</evidence>
<name>A0A9W6Q585_9ACTN</name>
<dbReference type="InterPro" id="IPR036388">
    <property type="entry name" value="WH-like_DNA-bd_sf"/>
</dbReference>
<dbReference type="PANTHER" id="PTHR34293:SF1">
    <property type="entry name" value="HTH-TYPE TRANSCRIPTIONAL REGULATOR TRMBL2"/>
    <property type="match status" value="1"/>
</dbReference>
<dbReference type="RefSeq" id="WP_285734045.1">
    <property type="nucleotide sequence ID" value="NZ_BSSA01000002.1"/>
</dbReference>
<dbReference type="Gene3D" id="1.10.10.10">
    <property type="entry name" value="Winged helix-like DNA-binding domain superfamily/Winged helix DNA-binding domain"/>
    <property type="match status" value="1"/>
</dbReference>
<accession>A0A9W6Q585</accession>
<dbReference type="InterPro" id="IPR051797">
    <property type="entry name" value="TrmB-like"/>
</dbReference>
<evidence type="ECO:0000256" key="1">
    <source>
        <dbReference type="SAM" id="MobiDB-lite"/>
    </source>
</evidence>
<dbReference type="SUPFAM" id="SSF46894">
    <property type="entry name" value="C-terminal effector domain of the bipartite response regulators"/>
    <property type="match status" value="1"/>
</dbReference>
<reference evidence="2" key="1">
    <citation type="submission" date="2023-02" db="EMBL/GenBank/DDBJ databases">
        <title>Kitasatospora phosalacinea NBRC 14627.</title>
        <authorList>
            <person name="Ichikawa N."/>
            <person name="Sato H."/>
            <person name="Tonouchi N."/>
        </authorList>
    </citation>
    <scope>NUCLEOTIDE SEQUENCE</scope>
    <source>
        <strain evidence="2">NBRC 14627</strain>
    </source>
</reference>
<dbReference type="Proteomes" id="UP001165041">
    <property type="component" value="Unassembled WGS sequence"/>
</dbReference>
<evidence type="ECO:0008006" key="4">
    <source>
        <dbReference type="Google" id="ProtNLM"/>
    </source>
</evidence>
<dbReference type="InterPro" id="IPR016032">
    <property type="entry name" value="Sig_transdc_resp-reg_C-effctor"/>
</dbReference>
<organism evidence="2 3">
    <name type="scientific">Kitasatospora phosalacinea</name>
    <dbReference type="NCBI Taxonomy" id="2065"/>
    <lineage>
        <taxon>Bacteria</taxon>
        <taxon>Bacillati</taxon>
        <taxon>Actinomycetota</taxon>
        <taxon>Actinomycetes</taxon>
        <taxon>Kitasatosporales</taxon>
        <taxon>Streptomycetaceae</taxon>
        <taxon>Kitasatospora</taxon>
    </lineage>
</organism>